<reference evidence="2 3" key="1">
    <citation type="journal article" date="2011" name="J. Bacteriol.">
        <title>Genome sequence of the ethanol-producing Zymomonas mobilis subsp. pomaceae lectotype strain ATCC 29192.</title>
        <authorList>
            <person name="Kouvelis V.N."/>
            <person name="Davenport K.W."/>
            <person name="Brettin T.S."/>
            <person name="Bruce D."/>
            <person name="Detter C."/>
            <person name="Han C.S."/>
            <person name="Nolan M."/>
            <person name="Tapia R."/>
            <person name="Damoulaki A."/>
            <person name="Kyrpides N.C."/>
            <person name="Typas M.A."/>
            <person name="Pappas K.M."/>
        </authorList>
    </citation>
    <scope>NUCLEOTIDE SEQUENCE [LARGE SCALE GENOMIC DNA]</scope>
    <source>
        <strain evidence="3">ATCC 29192 / DSM 22645 / JCM 10191 / CCUG 17912 / NBRC 13757 / NCIMB 11200 / NRRL B-4491 / Barker I</strain>
    </source>
</reference>
<dbReference type="KEGG" id="zmp:Zymop_0895"/>
<evidence type="ECO:0000256" key="1">
    <source>
        <dbReference type="SAM" id="Phobius"/>
    </source>
</evidence>
<feature type="transmembrane region" description="Helical" evidence="1">
    <location>
        <begin position="62"/>
        <end position="89"/>
    </location>
</feature>
<dbReference type="GO" id="GO:0005886">
    <property type="term" value="C:plasma membrane"/>
    <property type="evidence" value="ECO:0007669"/>
    <property type="project" value="TreeGrafter"/>
</dbReference>
<protein>
    <recommendedName>
        <fullName evidence="4">DUF445 domain-containing protein</fullName>
    </recommendedName>
</protein>
<feature type="transmembrane region" description="Helical" evidence="1">
    <location>
        <begin position="31"/>
        <end position="50"/>
    </location>
</feature>
<dbReference type="InterPro" id="IPR007383">
    <property type="entry name" value="DUF445"/>
</dbReference>
<dbReference type="Pfam" id="PF04286">
    <property type="entry name" value="DUF445"/>
    <property type="match status" value="1"/>
</dbReference>
<gene>
    <name evidence="2" type="ordered locus">Zymop_0895</name>
</gene>
<keyword evidence="1" id="KW-0812">Transmembrane</keyword>
<dbReference type="HOGENOM" id="CLU_036718_2_0_5"/>
<dbReference type="PANTHER" id="PTHR38442">
    <property type="entry name" value="INNER MEMBRANE PROTEIN-RELATED"/>
    <property type="match status" value="1"/>
</dbReference>
<dbReference type="eggNOG" id="COG2733">
    <property type="taxonomic scope" value="Bacteria"/>
</dbReference>
<organism evidence="2 3">
    <name type="scientific">Zymomonas mobilis subsp. pomaceae (strain ATCC 29192 / DSM 22645 / JCM 10191 / CCUG 17912 / NBRC 13757 / NCIMB 11200 / NRRL B-4491 / Barker I)</name>
    <dbReference type="NCBI Taxonomy" id="579138"/>
    <lineage>
        <taxon>Bacteria</taxon>
        <taxon>Pseudomonadati</taxon>
        <taxon>Pseudomonadota</taxon>
        <taxon>Alphaproteobacteria</taxon>
        <taxon>Sphingomonadales</taxon>
        <taxon>Zymomonadaceae</taxon>
        <taxon>Zymomonas</taxon>
    </lineage>
</organism>
<dbReference type="PATRIC" id="fig|579138.3.peg.942"/>
<dbReference type="AlphaFoldDB" id="F8ESL9"/>
<proteinExistence type="predicted"/>
<evidence type="ECO:0000313" key="2">
    <source>
        <dbReference type="EMBL" id="AEI37794.1"/>
    </source>
</evidence>
<dbReference type="Proteomes" id="UP000000491">
    <property type="component" value="Chromosome"/>
</dbReference>
<keyword evidence="1" id="KW-0472">Membrane</keyword>
<name>F8ESL9_ZYMMT</name>
<evidence type="ECO:0000313" key="3">
    <source>
        <dbReference type="Proteomes" id="UP000000491"/>
    </source>
</evidence>
<dbReference type="PANTHER" id="PTHR38442:SF1">
    <property type="entry name" value="INNER MEMBRANE PROTEIN"/>
    <property type="match status" value="1"/>
</dbReference>
<dbReference type="STRING" id="579138.Zymop_0895"/>
<evidence type="ECO:0008006" key="4">
    <source>
        <dbReference type="Google" id="ProtNLM"/>
    </source>
</evidence>
<keyword evidence="1" id="KW-1133">Transmembrane helix</keyword>
<dbReference type="EMBL" id="CP002865">
    <property type="protein sequence ID" value="AEI37794.1"/>
    <property type="molecule type" value="Genomic_DNA"/>
</dbReference>
<sequence>MVLLTQSFYRKFRSSSHIAAMMKLNVAIKHITVSTAATLILGVMVVLFIAALEYDRFYPGHIFPGFVVAFAEAAMVGGLADWFAVTALFRHPLGLPFPHTALIPQAKDRIAANLALFIEQHFLRSIVLSRRLKNVDASRFLLRLTDATITHDNALKNRLQRLLPKLWAHIDYPTLSEEITSWIIDIARHSKPAPIIGDACQAYLEKGTHITLISGILRSFADWLAHHESMIREMVSERSGSFLRWTGLDNRLADSIYEAITRLVNEMMVNPEHPLRLRFNETLFSWAEKIQEDAIVQRRIDKIKNTMVDNPTFYLGLREKIENLTREFFLDKHEDTSASKRSLQLKALVAAWGRAVTEDEQIKTAINRAFRRIIVGVIVPHSHQITRLITDTVEGWDGDIVAGRIEKAVGNELHYIRLSGTFVGGSIGLLLHAFNQLIS</sequence>
<accession>F8ESL9</accession>